<evidence type="ECO:0000256" key="2">
    <source>
        <dbReference type="SAM" id="SignalP"/>
    </source>
</evidence>
<dbReference type="PANTHER" id="PTHR22298">
    <property type="entry name" value="ENDO-1,4-BETA-GLUCANASE"/>
    <property type="match status" value="1"/>
</dbReference>
<keyword evidence="6" id="KW-1185">Reference proteome</keyword>
<dbReference type="CDD" id="cd02850">
    <property type="entry name" value="E_set_Cellulase_N"/>
    <property type="match status" value="1"/>
</dbReference>
<dbReference type="Proteomes" id="UP000812270">
    <property type="component" value="Unassembled WGS sequence"/>
</dbReference>
<evidence type="ECO:0000256" key="1">
    <source>
        <dbReference type="PROSITE-ProRule" id="PRU10060"/>
    </source>
</evidence>
<dbReference type="RefSeq" id="WP_217789356.1">
    <property type="nucleotide sequence ID" value="NZ_JAHSPG010000001.1"/>
</dbReference>
<name>A0A9E2S4Z0_9BACT</name>
<accession>A0A9E2S4Z0</accession>
<comment type="similarity">
    <text evidence="1">Belongs to the glycosyl hydrolase 9 (cellulase E) family.</text>
</comment>
<keyword evidence="1" id="KW-0119">Carbohydrate metabolism</keyword>
<dbReference type="InterPro" id="IPR033126">
    <property type="entry name" value="Glyco_hydro_9_Asp/Glu_AS"/>
</dbReference>
<dbReference type="GO" id="GO:0000272">
    <property type="term" value="P:polysaccharide catabolic process"/>
    <property type="evidence" value="ECO:0007669"/>
    <property type="project" value="UniProtKB-KW"/>
</dbReference>
<feature type="chain" id="PRO_5038496283" evidence="2">
    <location>
        <begin position="18"/>
        <end position="585"/>
    </location>
</feature>
<keyword evidence="1" id="KW-0624">Polysaccharide degradation</keyword>
<keyword evidence="1" id="KW-0326">Glycosidase</keyword>
<dbReference type="Pfam" id="PF02927">
    <property type="entry name" value="CelD_N"/>
    <property type="match status" value="1"/>
</dbReference>
<dbReference type="PROSITE" id="PS00698">
    <property type="entry name" value="GH9_3"/>
    <property type="match status" value="1"/>
</dbReference>
<dbReference type="GO" id="GO:0008810">
    <property type="term" value="F:cellulase activity"/>
    <property type="evidence" value="ECO:0007669"/>
    <property type="project" value="InterPro"/>
</dbReference>
<evidence type="ECO:0000313" key="5">
    <source>
        <dbReference type="EMBL" id="MBV4355811.1"/>
    </source>
</evidence>
<evidence type="ECO:0000313" key="6">
    <source>
        <dbReference type="Proteomes" id="UP000812270"/>
    </source>
</evidence>
<feature type="active site" evidence="1">
    <location>
        <position position="558"/>
    </location>
</feature>
<feature type="domain" description="Cellulase Ig-like" evidence="4">
    <location>
        <begin position="23"/>
        <end position="103"/>
    </location>
</feature>
<comment type="caution">
    <text evidence="5">The sequence shown here is derived from an EMBL/GenBank/DDBJ whole genome shotgun (WGS) entry which is preliminary data.</text>
</comment>
<gene>
    <name evidence="5" type="ORF">KTO63_01535</name>
</gene>
<feature type="active site" evidence="1">
    <location>
        <position position="549"/>
    </location>
</feature>
<proteinExistence type="inferred from homology"/>
<protein>
    <submittedName>
        <fullName evidence="5">Glycoside hydrolase family 9 protein</fullName>
    </submittedName>
</protein>
<feature type="domain" description="Glycoside hydrolase family 9" evidence="3">
    <location>
        <begin position="121"/>
        <end position="570"/>
    </location>
</feature>
<keyword evidence="2" id="KW-0732">Signal</keyword>
<keyword evidence="1 5" id="KW-0378">Hydrolase</keyword>
<feature type="signal peptide" evidence="2">
    <location>
        <begin position="1"/>
        <end position="17"/>
    </location>
</feature>
<dbReference type="InterPro" id="IPR004197">
    <property type="entry name" value="Cellulase_Ig-like"/>
</dbReference>
<dbReference type="InterPro" id="IPR001701">
    <property type="entry name" value="Glyco_hydro_9"/>
</dbReference>
<dbReference type="EMBL" id="JAHSPG010000001">
    <property type="protein sequence ID" value="MBV4355811.1"/>
    <property type="molecule type" value="Genomic_DNA"/>
</dbReference>
<dbReference type="AlphaFoldDB" id="A0A9E2S4Z0"/>
<evidence type="ECO:0000259" key="3">
    <source>
        <dbReference type="Pfam" id="PF00759"/>
    </source>
</evidence>
<dbReference type="Pfam" id="PF00759">
    <property type="entry name" value="Glyco_hydro_9"/>
    <property type="match status" value="1"/>
</dbReference>
<evidence type="ECO:0000259" key="4">
    <source>
        <dbReference type="Pfam" id="PF02927"/>
    </source>
</evidence>
<organism evidence="5 6">
    <name type="scientific">Pinibacter aurantiacus</name>
    <dbReference type="NCBI Taxonomy" id="2851599"/>
    <lineage>
        <taxon>Bacteria</taxon>
        <taxon>Pseudomonadati</taxon>
        <taxon>Bacteroidota</taxon>
        <taxon>Chitinophagia</taxon>
        <taxon>Chitinophagales</taxon>
        <taxon>Chitinophagaceae</taxon>
        <taxon>Pinibacter</taxon>
    </lineage>
</organism>
<reference evidence="5" key="1">
    <citation type="submission" date="2021-06" db="EMBL/GenBank/DDBJ databases">
        <authorList>
            <person name="Huq M.A."/>
        </authorList>
    </citation>
    <scope>NUCLEOTIDE SEQUENCE</scope>
    <source>
        <strain evidence="5">MAH-26</strain>
    </source>
</reference>
<sequence>MKLLLIFILTISAFATNAQKPGEQSIRMNQLGFYPNAPKMAIVVTKDSADAGFTIVSANNNKVVYSGKLSALEHSSNSSLQTRSADFSKFKTPGKYFVAVKGVANSYPFTISKNVNYVAAVASLKGYYYQRVSMPLYEKYAGKWARPAGHPDTSVLVHASAATTERPEGTVISCPGGWYDAGDYNKYVVNSGITMGTLLSAYEDFSGYFDTLKTNIPEEGNGVPDILNEVIYNLRWMLTMQDPNDGGVYNKCTNAAFDGMVMPGVTKLPRYVVQKGTGATLDFAAVTAQAARILKKFSAQLPGLADSCEKAALAAWQWALKNPNVRYDQNAINKQFSPKITTGGYGDFRFVDEGCWAAAELFATTKDGQYLYELRKYINDPMTLPNWGNVYGLGIYTLLRNSKTLDLSSPETEMLKKKVLSFASAYVEAIPSNAFKTVMGKSKADFNWGSNSNAANQGIALINAYLISKDKKYLDAALTNLDYILGRNATGFCFLTGVGTKSTMNPHHRQSVADGIVEPVPGLLAGGPNPGRQDGCKYEFLEPETCYLDESCSYASNEIAINWNAPMVYLANAIEALQGNFTQRR</sequence>